<keyword evidence="3" id="KW-0472">Membrane</keyword>
<feature type="transmembrane region" description="Helical" evidence="3">
    <location>
        <begin position="12"/>
        <end position="32"/>
    </location>
</feature>
<dbReference type="CDD" id="cd05827">
    <property type="entry name" value="Sortase_C"/>
    <property type="match status" value="1"/>
</dbReference>
<dbReference type="NCBIfam" id="NF033745">
    <property type="entry name" value="class_C_sortase"/>
    <property type="match status" value="1"/>
</dbReference>
<dbReference type="Proteomes" id="UP000622610">
    <property type="component" value="Unassembled WGS sequence"/>
</dbReference>
<dbReference type="AlphaFoldDB" id="A0A917JF37"/>
<sequence length="382" mass="42624">MASKRKKNPLIAKIAMIVIFLIGCLIMFYPFYIDALNSYLDEVRMESFQKKEASEYAAQQKALLEKNEALKESGLMIGDDPFNEAVTQVVSKEVYDQHLLGTINIPKLALDIPLFDTTTAGLLESGATVLNGTSQPVGGEGTHSVITGHRGLPQRELFTNLPKLVVGDLFLLNVLGETLAYEVNDIRVVEPHETSSLKIQDEQDLVTLVTCTPYMINSHRLLVTGHRVPFTPAIKKAAVKGKQVRKWKQLSILGGTILLVLTSLGLIVRLIYFERLKKERFDLALTLEPGVQPLPQKVVLYNRRGTKPLMRNGEIFAVAPDRKGQILFDNLPGGMYQLRFTGMKGHLKVGIKKKGQTAKVYSRKSLKGFRLRPTFSLNEVHS</sequence>
<reference evidence="4" key="2">
    <citation type="submission" date="2020-09" db="EMBL/GenBank/DDBJ databases">
        <authorList>
            <person name="Sun Q."/>
            <person name="Sedlacek I."/>
        </authorList>
    </citation>
    <scope>NUCLEOTIDE SEQUENCE</scope>
    <source>
        <strain evidence="4">CCM 8433</strain>
    </source>
</reference>
<dbReference type="PROSITE" id="PS51257">
    <property type="entry name" value="PROKAR_LIPOPROTEIN"/>
    <property type="match status" value="1"/>
</dbReference>
<keyword evidence="3" id="KW-1133">Transmembrane helix</keyword>
<dbReference type="Pfam" id="PF04203">
    <property type="entry name" value="Sortase"/>
    <property type="match status" value="1"/>
</dbReference>
<dbReference type="InterPro" id="IPR042002">
    <property type="entry name" value="Sortase_C"/>
</dbReference>
<proteinExistence type="predicted"/>
<keyword evidence="1" id="KW-0378">Hydrolase</keyword>
<feature type="active site" description="Acyl-thioester intermediate" evidence="2">
    <location>
        <position position="211"/>
    </location>
</feature>
<keyword evidence="3" id="KW-0812">Transmembrane</keyword>
<dbReference type="InterPro" id="IPR005754">
    <property type="entry name" value="Sortase"/>
</dbReference>
<dbReference type="InterPro" id="IPR023365">
    <property type="entry name" value="Sortase_dom-sf"/>
</dbReference>
<evidence type="ECO:0000256" key="3">
    <source>
        <dbReference type="SAM" id="Phobius"/>
    </source>
</evidence>
<keyword evidence="5" id="KW-1185">Reference proteome</keyword>
<dbReference type="EMBL" id="BMDT01000001">
    <property type="protein sequence ID" value="GGI64907.1"/>
    <property type="molecule type" value="Genomic_DNA"/>
</dbReference>
<name>A0A917JF37_9ENTE</name>
<dbReference type="GO" id="GO:0016787">
    <property type="term" value="F:hydrolase activity"/>
    <property type="evidence" value="ECO:0007669"/>
    <property type="project" value="UniProtKB-KW"/>
</dbReference>
<comment type="caution">
    <text evidence="4">The sequence shown here is derived from an EMBL/GenBank/DDBJ whole genome shotgun (WGS) entry which is preliminary data.</text>
</comment>
<protein>
    <submittedName>
        <fullName evidence="4">Class C sortase</fullName>
    </submittedName>
</protein>
<dbReference type="NCBIfam" id="TIGR01076">
    <property type="entry name" value="sortase_fam"/>
    <property type="match status" value="1"/>
</dbReference>
<dbReference type="SUPFAM" id="SSF63817">
    <property type="entry name" value="Sortase"/>
    <property type="match status" value="1"/>
</dbReference>
<dbReference type="RefSeq" id="WP_188366730.1">
    <property type="nucleotide sequence ID" value="NZ_BMDT01000001.1"/>
</dbReference>
<evidence type="ECO:0000313" key="5">
    <source>
        <dbReference type="Proteomes" id="UP000622610"/>
    </source>
</evidence>
<accession>A0A917JF37</accession>
<gene>
    <name evidence="4" type="primary">srtC5</name>
    <name evidence="4" type="ORF">GCM10011482_05610</name>
</gene>
<feature type="transmembrane region" description="Helical" evidence="3">
    <location>
        <begin position="250"/>
        <end position="272"/>
    </location>
</feature>
<evidence type="ECO:0000256" key="2">
    <source>
        <dbReference type="PIRSR" id="PIRSR605754-1"/>
    </source>
</evidence>
<organism evidence="4 5">
    <name type="scientific">Enterococcus alcedinis</name>
    <dbReference type="NCBI Taxonomy" id="1274384"/>
    <lineage>
        <taxon>Bacteria</taxon>
        <taxon>Bacillati</taxon>
        <taxon>Bacillota</taxon>
        <taxon>Bacilli</taxon>
        <taxon>Lactobacillales</taxon>
        <taxon>Enterococcaceae</taxon>
        <taxon>Enterococcus</taxon>
    </lineage>
</organism>
<feature type="active site" description="Proton donor/acceptor" evidence="2">
    <location>
        <position position="149"/>
    </location>
</feature>
<reference evidence="4" key="1">
    <citation type="journal article" date="2014" name="Int. J. Syst. Evol. Microbiol.">
        <title>Complete genome sequence of Corynebacterium casei LMG S-19264T (=DSM 44701T), isolated from a smear-ripened cheese.</title>
        <authorList>
            <consortium name="US DOE Joint Genome Institute (JGI-PGF)"/>
            <person name="Walter F."/>
            <person name="Albersmeier A."/>
            <person name="Kalinowski J."/>
            <person name="Ruckert C."/>
        </authorList>
    </citation>
    <scope>NUCLEOTIDE SEQUENCE</scope>
    <source>
        <strain evidence="4">CCM 8433</strain>
    </source>
</reference>
<dbReference type="Gene3D" id="2.40.260.10">
    <property type="entry name" value="Sortase"/>
    <property type="match status" value="1"/>
</dbReference>
<evidence type="ECO:0000313" key="4">
    <source>
        <dbReference type="EMBL" id="GGI64907.1"/>
    </source>
</evidence>
<evidence type="ECO:0000256" key="1">
    <source>
        <dbReference type="ARBA" id="ARBA00022801"/>
    </source>
</evidence>